<comment type="caution">
    <text evidence="2">The sequence shown here is derived from an EMBL/GenBank/DDBJ whole genome shotgun (WGS) entry which is preliminary data.</text>
</comment>
<evidence type="ECO:0000313" key="3">
    <source>
        <dbReference type="Proteomes" id="UP000521032"/>
    </source>
</evidence>
<dbReference type="AlphaFoldDB" id="A0A6V7RMJ0"/>
<dbReference type="PANTHER" id="PTHR43233">
    <property type="entry name" value="FAMILY N-ACETYLTRANSFERASE, PUTATIVE (AFU_ORTHOLOGUE AFUA_6G03350)-RELATED"/>
    <property type="match status" value="1"/>
</dbReference>
<dbReference type="GO" id="GO:0016747">
    <property type="term" value="F:acyltransferase activity, transferring groups other than amino-acyl groups"/>
    <property type="evidence" value="ECO:0007669"/>
    <property type="project" value="InterPro"/>
</dbReference>
<sequence>MNITYHENRIIDTKELIELYKSVEWSGYYEDTYIMEYILKNSLFHISAWDGEKLVGLVRVVGDVVYIAYIQDILVHPDYQRHGIGKALMEMTLERVRKCRQIVLTTENSEKTKGFYKSLGFKEFSELGALGFGYYN</sequence>
<dbReference type="CDD" id="cd04301">
    <property type="entry name" value="NAT_SF"/>
    <property type="match status" value="1"/>
</dbReference>
<reference evidence="2 3" key="1">
    <citation type="submission" date="2020-07" db="EMBL/GenBank/DDBJ databases">
        <authorList>
            <person name="Criscuolo A."/>
        </authorList>
    </citation>
    <scope>NUCLEOTIDE SEQUENCE [LARGE SCALE GENOMIC DNA]</scope>
    <source>
        <strain evidence="3">CIP 111030</strain>
    </source>
</reference>
<dbReference type="PANTHER" id="PTHR43233:SF1">
    <property type="entry name" value="FAMILY N-ACETYLTRANSFERASE, PUTATIVE (AFU_ORTHOLOGUE AFUA_6G03350)-RELATED"/>
    <property type="match status" value="1"/>
</dbReference>
<dbReference type="InterPro" id="IPR000182">
    <property type="entry name" value="GNAT_dom"/>
</dbReference>
<evidence type="ECO:0000259" key="1">
    <source>
        <dbReference type="PROSITE" id="PS51186"/>
    </source>
</evidence>
<proteinExistence type="predicted"/>
<organism evidence="2 3">
    <name type="scientific">Phocicoccus schoeneichii</name>
    <dbReference type="NCBI Taxonomy" id="1812261"/>
    <lineage>
        <taxon>Bacteria</taxon>
        <taxon>Bacillati</taxon>
        <taxon>Bacillota</taxon>
        <taxon>Bacilli</taxon>
        <taxon>Bacillales</taxon>
        <taxon>Salinicoccaceae</taxon>
        <taxon>Phocicoccus</taxon>
    </lineage>
</organism>
<dbReference type="Gene3D" id="3.40.630.30">
    <property type="match status" value="1"/>
</dbReference>
<dbReference type="EMBL" id="CAJEWE010000011">
    <property type="protein sequence ID" value="CAD2079606.1"/>
    <property type="molecule type" value="Genomic_DNA"/>
</dbReference>
<keyword evidence="3" id="KW-1185">Reference proteome</keyword>
<evidence type="ECO:0000313" key="2">
    <source>
        <dbReference type="EMBL" id="CAD2079606.1"/>
    </source>
</evidence>
<feature type="domain" description="N-acetyltransferase" evidence="1">
    <location>
        <begin position="3"/>
        <end position="136"/>
    </location>
</feature>
<dbReference type="InterPro" id="IPR053144">
    <property type="entry name" value="Acetyltransferase_Butenolide"/>
</dbReference>
<dbReference type="InterPro" id="IPR016181">
    <property type="entry name" value="Acyl_CoA_acyltransferase"/>
</dbReference>
<dbReference type="Proteomes" id="UP000521032">
    <property type="component" value="Unassembled WGS sequence"/>
</dbReference>
<dbReference type="PROSITE" id="PS51186">
    <property type="entry name" value="GNAT"/>
    <property type="match status" value="1"/>
</dbReference>
<dbReference type="SUPFAM" id="SSF55729">
    <property type="entry name" value="Acyl-CoA N-acyltransferases (Nat)"/>
    <property type="match status" value="1"/>
</dbReference>
<dbReference type="Pfam" id="PF00583">
    <property type="entry name" value="Acetyltransf_1"/>
    <property type="match status" value="1"/>
</dbReference>
<accession>A0A6V7RMJ0</accession>
<name>A0A6V7RMJ0_9BACL</name>
<gene>
    <name evidence="2" type="ORF">JEOSCH030_01669</name>
</gene>
<protein>
    <recommendedName>
        <fullName evidence="1">N-acetyltransferase domain-containing protein</fullName>
    </recommendedName>
</protein>
<dbReference type="RefSeq" id="WP_208455160.1">
    <property type="nucleotide sequence ID" value="NZ_BMDB01000004.1"/>
</dbReference>